<keyword evidence="1" id="KW-1133">Transmembrane helix</keyword>
<accession>A0A6U3QCW2</accession>
<proteinExistence type="predicted"/>
<evidence type="ECO:0000313" key="2">
    <source>
        <dbReference type="EMBL" id="CAD9320251.1"/>
    </source>
</evidence>
<sequence>MLNYHEMTMTESRDSPQRRKQFLIICAIMAGVLINTICLSGILFPVEITEGIYPGGEYVYKFLVKDYAASAGTNVLITEDLSIPEDEQADLLYSVFIDDMTEISEGNGRFMAGLLTDKNSDKSIKMRSALLEKNPKIEKKIEKLKKKKELNDLRHPENILYESGELPSVVAAVAHFPFTNGFVSALMFSYKVLPTMQKWAREHIDEGSPVVVSSTCSIKQQMCTHYVPLFKADEFLLGRPDTKAHKLELQKSKKPLSSSSILKGLRKLVPF</sequence>
<dbReference type="EMBL" id="HBGN01009118">
    <property type="protein sequence ID" value="CAD9320251.1"/>
    <property type="molecule type" value="Transcribed_RNA"/>
</dbReference>
<protein>
    <submittedName>
        <fullName evidence="2">Uncharacterized protein</fullName>
    </submittedName>
</protein>
<keyword evidence="1" id="KW-0472">Membrane</keyword>
<feature type="transmembrane region" description="Helical" evidence="1">
    <location>
        <begin position="21"/>
        <end position="44"/>
    </location>
</feature>
<name>A0A6U3QCW2_9STRA</name>
<gene>
    <name evidence="2" type="ORF">DBRI1063_LOCUS5851</name>
</gene>
<dbReference type="AlphaFoldDB" id="A0A6U3QCW2"/>
<keyword evidence="1" id="KW-0812">Transmembrane</keyword>
<evidence type="ECO:0000256" key="1">
    <source>
        <dbReference type="SAM" id="Phobius"/>
    </source>
</evidence>
<reference evidence="2" key="1">
    <citation type="submission" date="2021-01" db="EMBL/GenBank/DDBJ databases">
        <authorList>
            <person name="Corre E."/>
            <person name="Pelletier E."/>
            <person name="Niang G."/>
            <person name="Scheremetjew M."/>
            <person name="Finn R."/>
            <person name="Kale V."/>
            <person name="Holt S."/>
            <person name="Cochrane G."/>
            <person name="Meng A."/>
            <person name="Brown T."/>
            <person name="Cohen L."/>
        </authorList>
    </citation>
    <scope>NUCLEOTIDE SEQUENCE</scope>
    <source>
        <strain evidence="2">Pop2</strain>
    </source>
</reference>
<organism evidence="2">
    <name type="scientific">Ditylum brightwellii</name>
    <dbReference type="NCBI Taxonomy" id="49249"/>
    <lineage>
        <taxon>Eukaryota</taxon>
        <taxon>Sar</taxon>
        <taxon>Stramenopiles</taxon>
        <taxon>Ochrophyta</taxon>
        <taxon>Bacillariophyta</taxon>
        <taxon>Mediophyceae</taxon>
        <taxon>Lithodesmiophycidae</taxon>
        <taxon>Lithodesmiales</taxon>
        <taxon>Lithodesmiaceae</taxon>
        <taxon>Ditylum</taxon>
    </lineage>
</organism>